<feature type="non-terminal residue" evidence="2">
    <location>
        <position position="1"/>
    </location>
</feature>
<dbReference type="AlphaFoldDB" id="A0A9N9JN87"/>
<organism evidence="2 3">
    <name type="scientific">Cetraspora pellucida</name>
    <dbReference type="NCBI Taxonomy" id="1433469"/>
    <lineage>
        <taxon>Eukaryota</taxon>
        <taxon>Fungi</taxon>
        <taxon>Fungi incertae sedis</taxon>
        <taxon>Mucoromycota</taxon>
        <taxon>Glomeromycotina</taxon>
        <taxon>Glomeromycetes</taxon>
        <taxon>Diversisporales</taxon>
        <taxon>Gigasporaceae</taxon>
        <taxon>Cetraspora</taxon>
    </lineage>
</organism>
<accession>A0A9N9JN87</accession>
<name>A0A9N9JN87_9GLOM</name>
<dbReference type="EMBL" id="CAJVQA010026237">
    <property type="protein sequence ID" value="CAG8788434.1"/>
    <property type="molecule type" value="Genomic_DNA"/>
</dbReference>
<sequence>SENEKDDRKLSDEKLTNNELDKELNNKKLNNELSNIDDKNINLNKLNELEFVDIFNNDIEDIIYNKLNLEVNKFFEKKYSCHFTKQLCFEKLAMISFLNIKLNLKA</sequence>
<evidence type="ECO:0000256" key="1">
    <source>
        <dbReference type="SAM" id="Coils"/>
    </source>
</evidence>
<comment type="caution">
    <text evidence="2">The sequence shown here is derived from an EMBL/GenBank/DDBJ whole genome shotgun (WGS) entry which is preliminary data.</text>
</comment>
<gene>
    <name evidence="2" type="ORF">CPELLU_LOCUS16846</name>
</gene>
<proteinExistence type="predicted"/>
<evidence type="ECO:0000313" key="2">
    <source>
        <dbReference type="EMBL" id="CAG8788434.1"/>
    </source>
</evidence>
<evidence type="ECO:0000313" key="3">
    <source>
        <dbReference type="Proteomes" id="UP000789759"/>
    </source>
</evidence>
<keyword evidence="1" id="KW-0175">Coiled coil</keyword>
<keyword evidence="3" id="KW-1185">Reference proteome</keyword>
<protein>
    <submittedName>
        <fullName evidence="2">5086_t:CDS:1</fullName>
    </submittedName>
</protein>
<reference evidence="2" key="1">
    <citation type="submission" date="2021-06" db="EMBL/GenBank/DDBJ databases">
        <authorList>
            <person name="Kallberg Y."/>
            <person name="Tangrot J."/>
            <person name="Rosling A."/>
        </authorList>
    </citation>
    <scope>NUCLEOTIDE SEQUENCE</scope>
    <source>
        <strain evidence="2">FL966</strain>
    </source>
</reference>
<feature type="coiled-coil region" evidence="1">
    <location>
        <begin position="10"/>
        <end position="49"/>
    </location>
</feature>
<dbReference type="Proteomes" id="UP000789759">
    <property type="component" value="Unassembled WGS sequence"/>
</dbReference>